<organism evidence="1 2">
    <name type="scientific">Acidaminobacter hydrogenoformans DSM 2784</name>
    <dbReference type="NCBI Taxonomy" id="1120920"/>
    <lineage>
        <taxon>Bacteria</taxon>
        <taxon>Bacillati</taxon>
        <taxon>Bacillota</taxon>
        <taxon>Clostridia</taxon>
        <taxon>Peptostreptococcales</taxon>
        <taxon>Acidaminobacteraceae</taxon>
        <taxon>Acidaminobacter</taxon>
    </lineage>
</organism>
<reference evidence="1 2" key="1">
    <citation type="submission" date="2016-10" db="EMBL/GenBank/DDBJ databases">
        <authorList>
            <person name="de Groot N.N."/>
        </authorList>
    </citation>
    <scope>NUCLEOTIDE SEQUENCE [LARGE SCALE GENOMIC DNA]</scope>
    <source>
        <strain evidence="1 2">DSM 2784</strain>
    </source>
</reference>
<dbReference type="EMBL" id="FMWL01000012">
    <property type="protein sequence ID" value="SCZ80383.1"/>
    <property type="molecule type" value="Genomic_DNA"/>
</dbReference>
<dbReference type="AlphaFoldDB" id="A0A1G5S246"/>
<dbReference type="RefSeq" id="WP_092591520.1">
    <property type="nucleotide sequence ID" value="NZ_FMWL01000012.1"/>
</dbReference>
<evidence type="ECO:0000313" key="2">
    <source>
        <dbReference type="Proteomes" id="UP000199208"/>
    </source>
</evidence>
<sequence length="80" mass="8996">MILRDDLQGEELIGGDAELKITAEAYKAMQEDLKIHNKESSRLDYLTRKERNKVIAEIIAALDVATISVLPQRAKDMLGQ</sequence>
<protein>
    <submittedName>
        <fullName evidence="1">Uncharacterized protein</fullName>
    </submittedName>
</protein>
<keyword evidence="2" id="KW-1185">Reference proteome</keyword>
<gene>
    <name evidence="1" type="ORF">SAMN03080599_02240</name>
</gene>
<dbReference type="Proteomes" id="UP000199208">
    <property type="component" value="Unassembled WGS sequence"/>
</dbReference>
<name>A0A1G5S246_9FIRM</name>
<dbReference type="STRING" id="1120920.SAMN03080599_02240"/>
<proteinExistence type="predicted"/>
<evidence type="ECO:0000313" key="1">
    <source>
        <dbReference type="EMBL" id="SCZ80383.1"/>
    </source>
</evidence>
<accession>A0A1G5S246</accession>